<evidence type="ECO:0000313" key="2">
    <source>
        <dbReference type="Proteomes" id="UP000321080"/>
    </source>
</evidence>
<dbReference type="RefSeq" id="WP_147765543.1">
    <property type="nucleotide sequence ID" value="NZ_VRKQ01000008.1"/>
</dbReference>
<protein>
    <submittedName>
        <fullName evidence="1">Uncharacterized protein</fullName>
    </submittedName>
</protein>
<reference evidence="1 2" key="1">
    <citation type="submission" date="2019-08" db="EMBL/GenBank/DDBJ databases">
        <title>Seonamhaeicola sediminis sp. nov., isolated from marine sediment.</title>
        <authorList>
            <person name="Cao W.R."/>
        </authorList>
    </citation>
    <scope>NUCLEOTIDE SEQUENCE [LARGE SCALE GENOMIC DNA]</scope>
    <source>
        <strain evidence="1 2">1505</strain>
    </source>
</reference>
<name>A0A5C7GJ48_9FLAO</name>
<comment type="caution">
    <text evidence="1">The sequence shown here is derived from an EMBL/GenBank/DDBJ whole genome shotgun (WGS) entry which is preliminary data.</text>
</comment>
<dbReference type="OrthoDB" id="9794572at2"/>
<dbReference type="CDD" id="cd08994">
    <property type="entry name" value="GH43_62_32_68_117_130-like"/>
    <property type="match status" value="1"/>
</dbReference>
<dbReference type="AlphaFoldDB" id="A0A5C7GJ48"/>
<dbReference type="SUPFAM" id="SSF75005">
    <property type="entry name" value="Arabinanase/levansucrase/invertase"/>
    <property type="match status" value="2"/>
</dbReference>
<dbReference type="Gene3D" id="2.115.10.20">
    <property type="entry name" value="Glycosyl hydrolase domain, family 43"/>
    <property type="match status" value="1"/>
</dbReference>
<organism evidence="1 2">
    <name type="scientific">Seonamhaeicola maritimus</name>
    <dbReference type="NCBI Taxonomy" id="2591822"/>
    <lineage>
        <taxon>Bacteria</taxon>
        <taxon>Pseudomonadati</taxon>
        <taxon>Bacteroidota</taxon>
        <taxon>Flavobacteriia</taxon>
        <taxon>Flavobacteriales</taxon>
        <taxon>Flavobacteriaceae</taxon>
    </lineage>
</organism>
<sequence>MRSLGGNNKLKKNLFFVIVFGITMFASLLQAQDVERSRPSDWEGLVYGGRFMDRFLPLPETGKLTSDVWGAKAVKPRYIKNGLEDDIWSYWGGNIVVDSSGKHHLFVCRWREDDPKGHMAWPKSEVVHAVSDNSIGPFKVLNVVGPGHNPEIQPLKEGGYFLYVHKFSDYFYYYADDLNGPWERREFNFDTRQRQIEDHMANNTFAKREDGSMLMVGRGGGIWLSKSGLPPFYKISAESVYPPYEGKYEDPVVWRTNIQYHLIVNDWLGRIAYYMRSKDGVNWKLDKGEAYLPGIAKHKNGKKEDWYKFERIKVLQDKYGRAYQANFAVADTIKKQDKGSDNHSSKNIGIPLTVGRLIELIGNERIDKSTCEIKLLVKAEPGFNPHRDINIKSLRFGASEEVDFGRGSKVIKKEKQGDDLILTFNGEGNGLTEENFVAKLLGKTRKDDLLFGFARLPWIEYNLPVLSAKFPELTLNSKSLKIDIEVENFGQFNSKTAELKIEYEKNGTWQVLIEESVPPLKAYEKINLTFWGQKIQERNNTVNLRIIISHKDQEPDVLEGLVTIR</sequence>
<dbReference type="Proteomes" id="UP000321080">
    <property type="component" value="Unassembled WGS sequence"/>
</dbReference>
<accession>A0A5C7GJ48</accession>
<keyword evidence="2" id="KW-1185">Reference proteome</keyword>
<dbReference type="EMBL" id="VRKQ01000008">
    <property type="protein sequence ID" value="TXG38399.1"/>
    <property type="molecule type" value="Genomic_DNA"/>
</dbReference>
<evidence type="ECO:0000313" key="1">
    <source>
        <dbReference type="EMBL" id="TXG38399.1"/>
    </source>
</evidence>
<dbReference type="InterPro" id="IPR023296">
    <property type="entry name" value="Glyco_hydro_beta-prop_sf"/>
</dbReference>
<gene>
    <name evidence="1" type="ORF">FUA22_00520</name>
</gene>
<proteinExistence type="predicted"/>